<name>A0A9D1FHY0_9BACT</name>
<dbReference type="AlphaFoldDB" id="A0A9D1FHY0"/>
<accession>A0A9D1FHY0</accession>
<sequence>MGKAKKRILHKTNSSLYMTREGALNEVFSMIKKPQKEARVQALDLITLFGLSAEELCEAGVAYENIKALESLID</sequence>
<dbReference type="EMBL" id="DVJQ01000034">
    <property type="protein sequence ID" value="HIS74171.1"/>
    <property type="molecule type" value="Genomic_DNA"/>
</dbReference>
<gene>
    <name evidence="1" type="ORF">IAA86_04020</name>
</gene>
<reference evidence="1" key="1">
    <citation type="submission" date="2020-10" db="EMBL/GenBank/DDBJ databases">
        <authorList>
            <person name="Gilroy R."/>
        </authorList>
    </citation>
    <scope>NUCLEOTIDE SEQUENCE</scope>
    <source>
        <strain evidence="1">CHK152-2871</strain>
    </source>
</reference>
<evidence type="ECO:0000313" key="2">
    <source>
        <dbReference type="Proteomes" id="UP000886865"/>
    </source>
</evidence>
<reference evidence="1" key="2">
    <citation type="journal article" date="2021" name="PeerJ">
        <title>Extensive microbial diversity within the chicken gut microbiome revealed by metagenomics and culture.</title>
        <authorList>
            <person name="Gilroy R."/>
            <person name="Ravi A."/>
            <person name="Getino M."/>
            <person name="Pursley I."/>
            <person name="Horton D.L."/>
            <person name="Alikhan N.F."/>
            <person name="Baker D."/>
            <person name="Gharbi K."/>
            <person name="Hall N."/>
            <person name="Watson M."/>
            <person name="Adriaenssens E.M."/>
            <person name="Foster-Nyarko E."/>
            <person name="Jarju S."/>
            <person name="Secka A."/>
            <person name="Antonio M."/>
            <person name="Oren A."/>
            <person name="Chaudhuri R.R."/>
            <person name="La Ragione R."/>
            <person name="Hildebrand F."/>
            <person name="Pallen M.J."/>
        </authorList>
    </citation>
    <scope>NUCLEOTIDE SEQUENCE</scope>
    <source>
        <strain evidence="1">CHK152-2871</strain>
    </source>
</reference>
<evidence type="ECO:0000313" key="1">
    <source>
        <dbReference type="EMBL" id="HIS74171.1"/>
    </source>
</evidence>
<protein>
    <submittedName>
        <fullName evidence="1">Uncharacterized protein</fullName>
    </submittedName>
</protein>
<comment type="caution">
    <text evidence="1">The sequence shown here is derived from an EMBL/GenBank/DDBJ whole genome shotgun (WGS) entry which is preliminary data.</text>
</comment>
<organism evidence="1 2">
    <name type="scientific">Candidatus Galligastranaerophilus intestinavium</name>
    <dbReference type="NCBI Taxonomy" id="2840836"/>
    <lineage>
        <taxon>Bacteria</taxon>
        <taxon>Candidatus Galligastranaerophilus</taxon>
    </lineage>
</organism>
<proteinExistence type="predicted"/>
<dbReference type="Proteomes" id="UP000886865">
    <property type="component" value="Unassembled WGS sequence"/>
</dbReference>